<protein>
    <submittedName>
        <fullName evidence="5">Cobalamin biosynthesis protein CobN</fullName>
    </submittedName>
    <submittedName>
        <fullName evidence="4">Cobaltochelatase / magnesium chelatase family protein</fullName>
    </submittedName>
</protein>
<dbReference type="Pfam" id="PF02514">
    <property type="entry name" value="CobN-Mg_chel"/>
    <property type="match status" value="2"/>
</dbReference>
<evidence type="ECO:0000259" key="3">
    <source>
        <dbReference type="Pfam" id="PF02514"/>
    </source>
</evidence>
<evidence type="ECO:0000313" key="7">
    <source>
        <dbReference type="Proteomes" id="UP000290588"/>
    </source>
</evidence>
<dbReference type="Proteomes" id="UP000290588">
    <property type="component" value="Unassembled WGS sequence"/>
</dbReference>
<evidence type="ECO:0000313" key="6">
    <source>
        <dbReference type="Proteomes" id="UP000262582"/>
    </source>
</evidence>
<accession>A0A347U9S7</accession>
<gene>
    <name evidence="4" type="ORF">AELL_1961</name>
    <name evidence="5" type="ORF">CP962_05245</name>
</gene>
<dbReference type="RefSeq" id="WP_118917782.1">
    <property type="nucleotide sequence ID" value="NZ_CP032097.1"/>
</dbReference>
<name>A0A347U9S7_9BACT</name>
<keyword evidence="1" id="KW-0175">Coiled coil</keyword>
<evidence type="ECO:0000256" key="2">
    <source>
        <dbReference type="SAM" id="Phobius"/>
    </source>
</evidence>
<feature type="domain" description="CobN/magnesium chelatase" evidence="3">
    <location>
        <begin position="165"/>
        <end position="511"/>
    </location>
</feature>
<dbReference type="PANTHER" id="PTHR44119">
    <property type="entry name" value="MAGNESIUM-CHELATASE SUBUNIT CHLH, CHLOROPLASTIC"/>
    <property type="match status" value="1"/>
</dbReference>
<evidence type="ECO:0000313" key="4">
    <source>
        <dbReference type="EMBL" id="AXX95605.1"/>
    </source>
</evidence>
<feature type="domain" description="CobN/magnesium chelatase" evidence="3">
    <location>
        <begin position="865"/>
        <end position="1327"/>
    </location>
</feature>
<dbReference type="EMBL" id="NXIG01000004">
    <property type="protein sequence ID" value="RXI31518.1"/>
    <property type="molecule type" value="Genomic_DNA"/>
</dbReference>
<sequence>MLLFRHFLVLFFMFLFSTNLIAKENKTIFSIVSDRSATTLNSGANTYLKNSNDKIIIRTVSQVSLMKDDELDNYLKNSDVVLLCAVFGDVVDRLLSKKYLASQLRISIQGDRRLLSLNNDFLGNSYDNNIDTILEKDKENLGYINFLEKKQKEFSSYAFYLQARAYWDNRGNENISNLFSFLSNPNLQKNSWPKVVELKSVRYFLDADDSKTYFGADEVIKKIDSSKDILFVLDNDRADSLNEWKIHQELVKKSNFQVISILSSWGKSSFEAVKSVEDIVLKLDKNQAYSIISLHDFVIGSGLGKDEVSSVLERLNVPVLKALRVLDLSYLNYSLSSEGLQKNSVHYRVSMPELQGIGQVHILSLNEDYITDEKTGVTLFSVKILDDEIKNIIEKANNWIKLKKKNNKDKKIAIIYYNHPPGRHNIGADNLNVPKSLFNILTSLKAQGYDVGTLPANDEELLKILQEKAVNLPNDKKALKQMSPNINKVDGTEYKNWFKTLPNYIQEEMQDGPLALLHVEIRNFLTDEIKTISPTNKALAYGSMKDYMHKTMDNLHHAMDGVRSESRQRAVNLLAQLKEEYENILTLSQEEKEFSFETMESLKKAVIDLGIEGIKGWGEAPGNVMVYEDKLLLPSVEFGNILLAPQPPRGWELNEELLHANLSFPPTHQYLAFYHFIKDSFKADAVVHVGRHSTYEFLPRKSVGLTSKDYPYLMIGNMPSIYPYIVDGVGEGIQAKRRGQAIMIDHLTPPLSITKLYDDLLQIRQLIESAESATDEIVRKNSIKKIKESIDKANLKDELIKSMDEELKIRGIGFDEVDDEFLLHEVGHYLTHLQEEFMPLGLHTFGQDWNNEAVNIMLKSMGEENNEEVKANLIKSPKNEMTSLLNALNGGYIIAGKGNDPIRTKEALPTGKNFYALDGSLIPSSIGYEIGVKLAQKVRENKNYDIRKKEAIILWASDTVRDEGAMIAFGLDLLGLKPVWNSRGILQGLELLPLDEKRVRRYDVIFTGSGLFRDLYSSQLALLDKAVLLTLDASYNDIVSKYPALTLALNKALEPLGDLKKGGNEALETNSVALNWVDEAREILKQNPNIDANELGKISSKRVFATAPGAYGAGINRLAERSSAWNDRKELADVFIKRMGYSYSEDGYAQLSVDSFKRQLQKVENTYLGRASNLYGLMDNNDTFDYLGGLNLAIEKVTGKQPNSFVIDNSNTSNLKITPLETALLTELRGRFLNPQWIKPLMNEGYSGARTMGSEFVEYLWGWQVTSPEIIKDWVWEEVKAVYIDDKLNLKLDEFLSSNYQVQVQTNMLAVMLVAIQKDFWKADEKTQKELSEKFAKNIIEHGIPGSGHSHANHPIYDFVKSKISKEEANKLEEVLSESRIEKEKKNDNVTSIQEIKLENQKNKNEEKTEELSENKNSNKDDSYMKYLLGIAFLILFVGLGKSIFFNKIKG</sequence>
<keyword evidence="2" id="KW-0812">Transmembrane</keyword>
<evidence type="ECO:0000256" key="1">
    <source>
        <dbReference type="SAM" id="Coils"/>
    </source>
</evidence>
<proteinExistence type="predicted"/>
<keyword evidence="2" id="KW-1133">Transmembrane helix</keyword>
<dbReference type="EMBL" id="CP032097">
    <property type="protein sequence ID" value="AXX95605.1"/>
    <property type="molecule type" value="Genomic_DNA"/>
</dbReference>
<feature type="transmembrane region" description="Helical" evidence="2">
    <location>
        <begin position="1424"/>
        <end position="1445"/>
    </location>
</feature>
<reference evidence="5 7" key="1">
    <citation type="submission" date="2017-09" db="EMBL/GenBank/DDBJ databases">
        <title>Genomics of the genus Arcobacter.</title>
        <authorList>
            <person name="Perez-Cataluna A."/>
            <person name="Figueras M.J."/>
            <person name="Salas-Masso N."/>
        </authorList>
    </citation>
    <scope>NUCLEOTIDE SEQUENCE [LARGE SCALE GENOMIC DNA]</scope>
    <source>
        <strain evidence="5 7">CECT 7837</strain>
    </source>
</reference>
<dbReference type="PANTHER" id="PTHR44119:SF4">
    <property type="entry name" value="AEROBIC COBALTOCHELATASE SUBUNIT COBN"/>
    <property type="match status" value="1"/>
</dbReference>
<feature type="coiled-coil region" evidence="1">
    <location>
        <begin position="1369"/>
        <end position="1418"/>
    </location>
</feature>
<dbReference type="CDD" id="cd10150">
    <property type="entry name" value="CobN_like"/>
    <property type="match status" value="1"/>
</dbReference>
<dbReference type="KEGG" id="aell:AELL_1961"/>
<keyword evidence="2" id="KW-0472">Membrane</keyword>
<keyword evidence="6" id="KW-1185">Reference proteome</keyword>
<dbReference type="InterPro" id="IPR003672">
    <property type="entry name" value="CobN/Mg_chltase"/>
</dbReference>
<dbReference type="Proteomes" id="UP000262582">
    <property type="component" value="Chromosome"/>
</dbReference>
<reference evidence="4 6" key="2">
    <citation type="submission" date="2018-08" db="EMBL/GenBank/DDBJ databases">
        <title>Complete genome of the Arcobacter ellisii type strain LMG 26155.</title>
        <authorList>
            <person name="Miller W.G."/>
            <person name="Yee E."/>
            <person name="Bono J.L."/>
        </authorList>
    </citation>
    <scope>NUCLEOTIDE SEQUENCE [LARGE SCALE GENOMIC DNA]</scope>
    <source>
        <strain evidence="4 6">LMG 26155</strain>
    </source>
</reference>
<evidence type="ECO:0000313" key="5">
    <source>
        <dbReference type="EMBL" id="RXI31518.1"/>
    </source>
</evidence>
<organism evidence="5 7">
    <name type="scientific">Arcobacter ellisii</name>
    <dbReference type="NCBI Taxonomy" id="913109"/>
    <lineage>
        <taxon>Bacteria</taxon>
        <taxon>Pseudomonadati</taxon>
        <taxon>Campylobacterota</taxon>
        <taxon>Epsilonproteobacteria</taxon>
        <taxon>Campylobacterales</taxon>
        <taxon>Arcobacteraceae</taxon>
        <taxon>Arcobacter</taxon>
    </lineage>
</organism>
<dbReference type="OrthoDB" id="9757976at2"/>